<keyword evidence="2" id="KW-1185">Reference proteome</keyword>
<dbReference type="AlphaFoldDB" id="A0AAU9NC36"/>
<proteinExistence type="predicted"/>
<gene>
    <name evidence="1" type="ORF">LVIROSA_LOCUS19506</name>
</gene>
<organism evidence="1 2">
    <name type="scientific">Lactuca virosa</name>
    <dbReference type="NCBI Taxonomy" id="75947"/>
    <lineage>
        <taxon>Eukaryota</taxon>
        <taxon>Viridiplantae</taxon>
        <taxon>Streptophyta</taxon>
        <taxon>Embryophyta</taxon>
        <taxon>Tracheophyta</taxon>
        <taxon>Spermatophyta</taxon>
        <taxon>Magnoliopsida</taxon>
        <taxon>eudicotyledons</taxon>
        <taxon>Gunneridae</taxon>
        <taxon>Pentapetalae</taxon>
        <taxon>asterids</taxon>
        <taxon>campanulids</taxon>
        <taxon>Asterales</taxon>
        <taxon>Asteraceae</taxon>
        <taxon>Cichorioideae</taxon>
        <taxon>Cichorieae</taxon>
        <taxon>Lactucinae</taxon>
        <taxon>Lactuca</taxon>
    </lineage>
</organism>
<dbReference type="EMBL" id="CAKMRJ010003334">
    <property type="protein sequence ID" value="CAH1432885.1"/>
    <property type="molecule type" value="Genomic_DNA"/>
</dbReference>
<protein>
    <submittedName>
        <fullName evidence="1">Uncharacterized protein</fullName>
    </submittedName>
</protein>
<sequence>MEYVEVELGDVDIIQSTVQSLLDCVENEKNRSYQLPPSIYMVPRVFRELSPSSFNPRVVFIGPLHREDKKLQEFERYKASCVHDLLHRLDTPTEETLQACVHKVNDLIDRIRACYAGMMSTYGDVDLAKNDGSGNNIIGTDTSPDHILGLLHERYRSPCNISSDLPSSIIPSAAELDMAGVKFEPNRNAKWSMAMEVKFRRFPWLFWFWGKPTFRIPVLQLHDYSELL</sequence>
<dbReference type="PANTHER" id="PTHR31170:SF25">
    <property type="entry name" value="BNAA09G04570D PROTEIN"/>
    <property type="match status" value="1"/>
</dbReference>
<reference evidence="1 2" key="1">
    <citation type="submission" date="2022-01" db="EMBL/GenBank/DDBJ databases">
        <authorList>
            <person name="Xiong W."/>
            <person name="Schranz E."/>
        </authorList>
    </citation>
    <scope>NUCLEOTIDE SEQUENCE [LARGE SCALE GENOMIC DNA]</scope>
</reference>
<evidence type="ECO:0000313" key="1">
    <source>
        <dbReference type="EMBL" id="CAH1432885.1"/>
    </source>
</evidence>
<accession>A0AAU9NC36</accession>
<comment type="caution">
    <text evidence="1">The sequence shown here is derived from an EMBL/GenBank/DDBJ whole genome shotgun (WGS) entry which is preliminary data.</text>
</comment>
<dbReference type="InterPro" id="IPR004158">
    <property type="entry name" value="DUF247_pln"/>
</dbReference>
<name>A0AAU9NC36_9ASTR</name>
<evidence type="ECO:0000313" key="2">
    <source>
        <dbReference type="Proteomes" id="UP001157418"/>
    </source>
</evidence>
<dbReference type="PANTHER" id="PTHR31170">
    <property type="entry name" value="BNAC04G53230D PROTEIN"/>
    <property type="match status" value="1"/>
</dbReference>
<dbReference type="Proteomes" id="UP001157418">
    <property type="component" value="Unassembled WGS sequence"/>
</dbReference>
<dbReference type="Pfam" id="PF03140">
    <property type="entry name" value="DUF247"/>
    <property type="match status" value="2"/>
</dbReference>